<dbReference type="InterPro" id="IPR032466">
    <property type="entry name" value="Metal_Hydrolase"/>
</dbReference>
<comment type="subcellular location">
    <subcellularLocation>
        <location evidence="1">Membrane</location>
        <topology evidence="1">Lipid-anchor</topology>
        <topology evidence="1">GPI-anchor</topology>
    </subcellularLocation>
</comment>
<comment type="caution">
    <text evidence="3">The sequence shown here is derived from an EMBL/GenBank/DDBJ whole genome shotgun (WGS) entry which is preliminary data.</text>
</comment>
<comment type="catalytic activity">
    <reaction evidence="1">
        <text>an L-aminoacyl-L-amino acid + H2O = 2 an L-alpha-amino acid</text>
        <dbReference type="Rhea" id="RHEA:48940"/>
        <dbReference type="ChEBI" id="CHEBI:15377"/>
        <dbReference type="ChEBI" id="CHEBI:59869"/>
        <dbReference type="ChEBI" id="CHEBI:77460"/>
        <dbReference type="EC" id="3.4.13.19"/>
    </reaction>
</comment>
<dbReference type="PROSITE" id="PS51365">
    <property type="entry name" value="RENAL_DIPEPTIDASE_2"/>
    <property type="match status" value="1"/>
</dbReference>
<keyword evidence="1" id="KW-0472">Membrane</keyword>
<comment type="subunit">
    <text evidence="1">Homodimer; disulfide-linked.</text>
</comment>
<name>A0A8J5MTJ6_HOMAM</name>
<dbReference type="EMBL" id="JAHLQT010026149">
    <property type="protein sequence ID" value="KAG7163820.1"/>
    <property type="molecule type" value="Genomic_DNA"/>
</dbReference>
<feature type="region of interest" description="Disordered" evidence="2">
    <location>
        <begin position="1"/>
        <end position="32"/>
    </location>
</feature>
<protein>
    <recommendedName>
        <fullName evidence="1">Dipeptidase</fullName>
        <ecNumber evidence="1">3.4.13.19</ecNumber>
    </recommendedName>
</protein>
<keyword evidence="1" id="KW-0479">Metal-binding</keyword>
<keyword evidence="1" id="KW-0482">Metalloprotease</keyword>
<feature type="compositionally biased region" description="Basic and acidic residues" evidence="2">
    <location>
        <begin position="1"/>
        <end position="10"/>
    </location>
</feature>
<dbReference type="GO" id="GO:0046872">
    <property type="term" value="F:metal ion binding"/>
    <property type="evidence" value="ECO:0007669"/>
    <property type="project" value="UniProtKB-UniRule"/>
</dbReference>
<dbReference type="Proteomes" id="UP000747542">
    <property type="component" value="Unassembled WGS sequence"/>
</dbReference>
<sequence>MKNSDVDDGVRTSPSVTITPVVSPGEQHHAQDVSKCLYRSHIKEDSRKLAETWSRVRYSRPDVTDTRGQCECPLPDTHQCHDTNTEVYSRTLDPARPTNEDLQRPSKISRNHGWPRMLVTPEEYQLSCRIVYSGDEVIHILTLQFLLRGERGRTTVDMYRAGRTTVDMYRAGRTTVDMYRAGRTTVDMYRAGRTTVDMYRAGRTTVDMYLAGRTTVDMYRAGRTTVDMYRAGRTTVDMYRAGRTTVDMYLAVRTTVDMYRAGRTTVPEETRVEGRLSDTLGLTTETSWTEGRQPSRSLEDLPGDIKDHILKCQCSCDHLGYGNYSIKSMDRLTNGCSVHLAKSSAASDLGKEDHACHHQSSPTSKHKAEGGGIGTRTRAWVCVVVVLAGVAGVGVGVPLALRVDPGASLEQRLTTTKTLLTDTPLFDGHNDLPWNIRKFMHNKLHSFNFTAQLKKLRPWSRSSWSHTDLPRLKEGMVGAQFWVSYVPCESQRLNAVQLTIEQIDLIKRLIDQYPDDLRLATSADE</sequence>
<proteinExistence type="inferred from homology"/>
<keyword evidence="1" id="KW-0645">Protease</keyword>
<comment type="similarity">
    <text evidence="1">Belongs to the metallo-dependent hydrolases superfamily. Peptidase M19 family.</text>
</comment>
<keyword evidence="1" id="KW-0325">Glycoprotein</keyword>
<dbReference type="SUPFAM" id="SSF51556">
    <property type="entry name" value="Metallo-dependent hydrolases"/>
    <property type="match status" value="1"/>
</dbReference>
<comment type="cofactor">
    <cofactor evidence="1">
        <name>Zn(2+)</name>
        <dbReference type="ChEBI" id="CHEBI:29105"/>
    </cofactor>
</comment>
<dbReference type="Gene3D" id="3.20.20.140">
    <property type="entry name" value="Metal-dependent hydrolases"/>
    <property type="match status" value="1"/>
</dbReference>
<keyword evidence="1" id="KW-0336">GPI-anchor</keyword>
<evidence type="ECO:0000256" key="2">
    <source>
        <dbReference type="SAM" id="MobiDB-lite"/>
    </source>
</evidence>
<dbReference type="Pfam" id="PF01244">
    <property type="entry name" value="Peptidase_M19"/>
    <property type="match status" value="1"/>
</dbReference>
<dbReference type="GO" id="GO:0006508">
    <property type="term" value="P:proteolysis"/>
    <property type="evidence" value="ECO:0007669"/>
    <property type="project" value="UniProtKB-KW"/>
</dbReference>
<dbReference type="PANTHER" id="PTHR10443:SF47">
    <property type="entry name" value="DIPEPTIDASE"/>
    <property type="match status" value="1"/>
</dbReference>
<dbReference type="GO" id="GO:0070573">
    <property type="term" value="F:metallodipeptidase activity"/>
    <property type="evidence" value="ECO:0007669"/>
    <property type="project" value="InterPro"/>
</dbReference>
<keyword evidence="1" id="KW-1015">Disulfide bond</keyword>
<dbReference type="EC" id="3.4.13.19" evidence="1"/>
<dbReference type="InterPro" id="IPR008257">
    <property type="entry name" value="Pept_M19"/>
</dbReference>
<dbReference type="GO" id="GO:0098552">
    <property type="term" value="C:side of membrane"/>
    <property type="evidence" value="ECO:0007669"/>
    <property type="project" value="UniProtKB-KW"/>
</dbReference>
<keyword evidence="1" id="KW-0449">Lipoprotein</keyword>
<keyword evidence="1" id="KW-0378">Hydrolase</keyword>
<accession>A0A8J5MTJ6</accession>
<evidence type="ECO:0000313" key="3">
    <source>
        <dbReference type="EMBL" id="KAG7163820.1"/>
    </source>
</evidence>
<gene>
    <name evidence="3" type="primary">Dpep3-L</name>
    <name evidence="3" type="ORF">Hamer_G019084</name>
</gene>
<evidence type="ECO:0000313" key="4">
    <source>
        <dbReference type="Proteomes" id="UP000747542"/>
    </source>
</evidence>
<keyword evidence="4" id="KW-1185">Reference proteome</keyword>
<organism evidence="3 4">
    <name type="scientific">Homarus americanus</name>
    <name type="common">American lobster</name>
    <dbReference type="NCBI Taxonomy" id="6706"/>
    <lineage>
        <taxon>Eukaryota</taxon>
        <taxon>Metazoa</taxon>
        <taxon>Ecdysozoa</taxon>
        <taxon>Arthropoda</taxon>
        <taxon>Crustacea</taxon>
        <taxon>Multicrustacea</taxon>
        <taxon>Malacostraca</taxon>
        <taxon>Eumalacostraca</taxon>
        <taxon>Eucarida</taxon>
        <taxon>Decapoda</taxon>
        <taxon>Pleocyemata</taxon>
        <taxon>Astacidea</taxon>
        <taxon>Nephropoidea</taxon>
        <taxon>Nephropidae</taxon>
        <taxon>Homarus</taxon>
    </lineage>
</organism>
<keyword evidence="1" id="KW-0224">Dipeptidase</keyword>
<evidence type="ECO:0000256" key="1">
    <source>
        <dbReference type="RuleBase" id="RU341113"/>
    </source>
</evidence>
<dbReference type="AlphaFoldDB" id="A0A8J5MTJ6"/>
<keyword evidence="1" id="KW-0862">Zinc</keyword>
<dbReference type="PANTHER" id="PTHR10443">
    <property type="entry name" value="MICROSOMAL DIPEPTIDASE"/>
    <property type="match status" value="1"/>
</dbReference>
<feature type="region of interest" description="Disordered" evidence="2">
    <location>
        <begin position="351"/>
        <end position="371"/>
    </location>
</feature>
<reference evidence="3" key="1">
    <citation type="journal article" date="2021" name="Sci. Adv.">
        <title>The American lobster genome reveals insights on longevity, neural, and immune adaptations.</title>
        <authorList>
            <person name="Polinski J.M."/>
            <person name="Zimin A.V."/>
            <person name="Clark K.F."/>
            <person name="Kohn A.B."/>
            <person name="Sadowski N."/>
            <person name="Timp W."/>
            <person name="Ptitsyn A."/>
            <person name="Khanna P."/>
            <person name="Romanova D.Y."/>
            <person name="Williams P."/>
            <person name="Greenwood S.J."/>
            <person name="Moroz L.L."/>
            <person name="Walt D.R."/>
            <person name="Bodnar A.G."/>
        </authorList>
    </citation>
    <scope>NUCLEOTIDE SEQUENCE</scope>
    <source>
        <strain evidence="3">GMGI-L3</strain>
    </source>
</reference>